<evidence type="ECO:0000313" key="2">
    <source>
        <dbReference type="Proteomes" id="UP001152519"/>
    </source>
</evidence>
<reference evidence="1" key="1">
    <citation type="submission" date="2021-05" db="EMBL/GenBank/DDBJ databases">
        <authorList>
            <person name="Arsene-Ploetze F."/>
        </authorList>
    </citation>
    <scope>NUCLEOTIDE SEQUENCE</scope>
    <source>
        <strain evidence="1">DSM 42138</strain>
    </source>
</reference>
<accession>A0A9W4DG70</accession>
<evidence type="ECO:0000313" key="1">
    <source>
        <dbReference type="EMBL" id="CAG6390749.1"/>
    </source>
</evidence>
<dbReference type="EMBL" id="CAJSLV010000001">
    <property type="protein sequence ID" value="CAG6390749.1"/>
    <property type="molecule type" value="Genomic_DNA"/>
</dbReference>
<dbReference type="RefSeq" id="WP_251483771.1">
    <property type="nucleotide sequence ID" value="NZ_CAJSLV010000001.1"/>
</dbReference>
<comment type="caution">
    <text evidence="1">The sequence shown here is derived from an EMBL/GenBank/DDBJ whole genome shotgun (WGS) entry which is preliminary data.</text>
</comment>
<proteinExistence type="predicted"/>
<protein>
    <submittedName>
        <fullName evidence="1">Uncharacterized protein</fullName>
    </submittedName>
</protein>
<dbReference type="Proteomes" id="UP001152519">
    <property type="component" value="Unassembled WGS sequence"/>
</dbReference>
<name>A0A9W4DG70_9ACTN</name>
<gene>
    <name evidence="1" type="ORF">SCOCK_10217</name>
</gene>
<organism evidence="1 2">
    <name type="scientific">Actinacidiphila cocklensis</name>
    <dbReference type="NCBI Taxonomy" id="887465"/>
    <lineage>
        <taxon>Bacteria</taxon>
        <taxon>Bacillati</taxon>
        <taxon>Actinomycetota</taxon>
        <taxon>Actinomycetes</taxon>
        <taxon>Kitasatosporales</taxon>
        <taxon>Streptomycetaceae</taxon>
        <taxon>Actinacidiphila</taxon>
    </lineage>
</organism>
<keyword evidence="2" id="KW-1185">Reference proteome</keyword>
<dbReference type="AlphaFoldDB" id="A0A9W4DG70"/>
<sequence>MTGPTEYHGSVELLGGYFLIGADGNPTTLVAEADYRIEGGFVHVRIAGSGQVQVVSAPAVRRLTHAGLPG</sequence>